<dbReference type="PANTHER" id="PTHR15460:SF3">
    <property type="entry name" value="PEROXISOMAL MEMBRANE PROTEIN 4"/>
    <property type="match status" value="1"/>
</dbReference>
<protein>
    <submittedName>
        <fullName evidence="2">ARAD1C23474p</fullName>
    </submittedName>
</protein>
<keyword evidence="1" id="KW-0812">Transmembrane</keyword>
<dbReference type="GO" id="GO:0005778">
    <property type="term" value="C:peroxisomal membrane"/>
    <property type="evidence" value="ECO:0007669"/>
    <property type="project" value="TreeGrafter"/>
</dbReference>
<evidence type="ECO:0000313" key="2">
    <source>
        <dbReference type="EMBL" id="CDP34919.1"/>
    </source>
</evidence>
<dbReference type="PIRSF" id="PIRSF013674">
    <property type="entry name" value="PXMP4"/>
    <property type="match status" value="1"/>
</dbReference>
<dbReference type="PhylomeDB" id="A0A060T288"/>
<sequence length="222" mass="25206">MDLINIANTLVLDPRYHDILAVLKGARNGAVYGARLRFCHALVMSVLFRSGSVKQRWDGIIKNTRQHAKALASFVTIYKTVLLVLKYSRQYMGQFQPPTLTQIKSHSNAMDAFWGGLIGGYIVFGRNSPNAALSSINQQIVLYVFSRVILGMCNKLLHSTVHTKHQRHKVANVSWAVMSSVSWALIMYLFRLDASVLQKSMLHSMNYMYIDSEKWSSVFDFI</sequence>
<keyword evidence="1" id="KW-0472">Membrane</keyword>
<dbReference type="EMBL" id="HG937693">
    <property type="protein sequence ID" value="CDP34919.1"/>
    <property type="molecule type" value="Genomic_DNA"/>
</dbReference>
<gene>
    <name evidence="2" type="ORF">GNLVRS02_ARAD1C23474g</name>
</gene>
<organism evidence="2">
    <name type="scientific">Blastobotrys adeninivorans</name>
    <name type="common">Yeast</name>
    <name type="synonym">Arxula adeninivorans</name>
    <dbReference type="NCBI Taxonomy" id="409370"/>
    <lineage>
        <taxon>Eukaryota</taxon>
        <taxon>Fungi</taxon>
        <taxon>Dikarya</taxon>
        <taxon>Ascomycota</taxon>
        <taxon>Saccharomycotina</taxon>
        <taxon>Dipodascomycetes</taxon>
        <taxon>Dipodascales</taxon>
        <taxon>Trichomonascaceae</taxon>
        <taxon>Blastobotrys</taxon>
    </lineage>
</organism>
<dbReference type="PANTHER" id="PTHR15460">
    <property type="entry name" value="PEROXISOMAL MEMBRANE PROTEIN 4"/>
    <property type="match status" value="1"/>
</dbReference>
<keyword evidence="1" id="KW-1133">Transmembrane helix</keyword>
<name>A0A060T288_BLAAD</name>
<proteinExistence type="predicted"/>
<dbReference type="InterPro" id="IPR019531">
    <property type="entry name" value="Pmp4"/>
</dbReference>
<dbReference type="AlphaFoldDB" id="A0A060T288"/>
<feature type="transmembrane region" description="Helical" evidence="1">
    <location>
        <begin position="170"/>
        <end position="190"/>
    </location>
</feature>
<dbReference type="Pfam" id="PF02466">
    <property type="entry name" value="Tim17"/>
    <property type="match status" value="1"/>
</dbReference>
<reference evidence="2" key="1">
    <citation type="submission" date="2014-02" db="EMBL/GenBank/DDBJ databases">
        <authorList>
            <person name="Genoscope - CEA"/>
        </authorList>
    </citation>
    <scope>NUCLEOTIDE SEQUENCE</scope>
    <source>
        <strain evidence="2">LS3</strain>
    </source>
</reference>
<accession>A0A060T288</accession>
<evidence type="ECO:0000256" key="1">
    <source>
        <dbReference type="SAM" id="Phobius"/>
    </source>
</evidence>
<reference evidence="2" key="2">
    <citation type="submission" date="2014-06" db="EMBL/GenBank/DDBJ databases">
        <title>The complete genome of Blastobotrys (Arxula) adeninivorans LS3 - a yeast of biotechnological interest.</title>
        <authorList>
            <person name="Kunze G."/>
            <person name="Gaillardin C."/>
            <person name="Czernicka M."/>
            <person name="Durrens P."/>
            <person name="Martin T."/>
            <person name="Boer E."/>
            <person name="Gabaldon T."/>
            <person name="Cruz J."/>
            <person name="Talla E."/>
            <person name="Marck C."/>
            <person name="Goffeau A."/>
            <person name="Barbe V."/>
            <person name="Baret P."/>
            <person name="Baronian K."/>
            <person name="Beier S."/>
            <person name="Bleykasten C."/>
            <person name="Bode R."/>
            <person name="Casaregola S."/>
            <person name="Despons L."/>
            <person name="Fairhead C."/>
            <person name="Giersberg M."/>
            <person name="Gierski P."/>
            <person name="Hahnel U."/>
            <person name="Hartmann A."/>
            <person name="Jankowska D."/>
            <person name="Jubin C."/>
            <person name="Jung P."/>
            <person name="Lafontaine I."/>
            <person name="Leh-Louis V."/>
            <person name="Lemaire M."/>
            <person name="Marcet-Houben M."/>
            <person name="Mascher M."/>
            <person name="Morel G."/>
            <person name="Richard G.-F."/>
            <person name="Riechen J."/>
            <person name="Sacerdot C."/>
            <person name="Sarkar A."/>
            <person name="Savel G."/>
            <person name="Schacherer J."/>
            <person name="Sherman D."/>
            <person name="Straub M.-L."/>
            <person name="Stein N."/>
            <person name="Thierry A."/>
            <person name="Trautwein-Schult A."/>
            <person name="Westhof E."/>
            <person name="Worch S."/>
            <person name="Dujon B."/>
            <person name="Souciet J.-L."/>
            <person name="Wincker P."/>
            <person name="Scholz U."/>
            <person name="Neuveglise N."/>
        </authorList>
    </citation>
    <scope>NUCLEOTIDE SEQUENCE</scope>
    <source>
        <strain evidence="2">LS3</strain>
    </source>
</reference>